<reference evidence="1" key="1">
    <citation type="submission" date="2019-12" db="EMBL/GenBank/DDBJ databases">
        <title>Genome sequence of Babesia ovis.</title>
        <authorList>
            <person name="Yamagishi J."/>
            <person name="Sevinc F."/>
            <person name="Xuan X."/>
        </authorList>
    </citation>
    <scope>NUCLEOTIDE SEQUENCE</scope>
    <source>
        <strain evidence="1">Selcuk</strain>
    </source>
</reference>
<sequence>MYIICTLVTEMEDLKKECNSSGECRLESITALTYDSSASLTSTALRACFNLKIANGLHPNLAIKSAAMPAGSWMALDVSTGVFSAGTSRSFSDERRSVGESPSAVVSRDAESIMTSLSAPDDLLGSSISCTVSVSDTVVTCPLSSLLASLMA</sequence>
<gene>
    <name evidence="1" type="ORF">BaOVIS_002250</name>
</gene>
<dbReference type="Proteomes" id="UP001057455">
    <property type="component" value="Unassembled WGS sequence"/>
</dbReference>
<keyword evidence="2" id="KW-1185">Reference proteome</keyword>
<organism evidence="1 2">
    <name type="scientific">Babesia ovis</name>
    <dbReference type="NCBI Taxonomy" id="5869"/>
    <lineage>
        <taxon>Eukaryota</taxon>
        <taxon>Sar</taxon>
        <taxon>Alveolata</taxon>
        <taxon>Apicomplexa</taxon>
        <taxon>Aconoidasida</taxon>
        <taxon>Piroplasmida</taxon>
        <taxon>Babesiidae</taxon>
        <taxon>Babesia</taxon>
    </lineage>
</organism>
<accession>A0A9W5T8R1</accession>
<evidence type="ECO:0000313" key="2">
    <source>
        <dbReference type="Proteomes" id="UP001057455"/>
    </source>
</evidence>
<evidence type="ECO:0000313" key="1">
    <source>
        <dbReference type="EMBL" id="GFE52821.1"/>
    </source>
</evidence>
<name>A0A9W5T8R1_BABOV</name>
<protein>
    <submittedName>
        <fullName evidence="1">Uncharacterized protein</fullName>
    </submittedName>
</protein>
<comment type="caution">
    <text evidence="1">The sequence shown here is derived from an EMBL/GenBank/DDBJ whole genome shotgun (WGS) entry which is preliminary data.</text>
</comment>
<proteinExistence type="predicted"/>
<dbReference type="EMBL" id="BLIY01000003">
    <property type="protein sequence ID" value="GFE52821.1"/>
    <property type="molecule type" value="Genomic_DNA"/>
</dbReference>
<dbReference type="AlphaFoldDB" id="A0A9W5T8R1"/>